<feature type="compositionally biased region" description="Low complexity" evidence="1">
    <location>
        <begin position="564"/>
        <end position="574"/>
    </location>
</feature>
<evidence type="ECO:0000313" key="3">
    <source>
        <dbReference type="Proteomes" id="UP000566819"/>
    </source>
</evidence>
<feature type="compositionally biased region" description="Pro residues" evidence="1">
    <location>
        <begin position="1124"/>
        <end position="1135"/>
    </location>
</feature>
<sequence length="1335" mass="142220">MRLNDSGSQYRRLLSTKSNDPEVLDTANIGNADATPATSWDQAPDIVSPQPSRLDLTPKLTPLNGNIEEFESYFSDLNESTQSDVRVVLTPPNEPEAGQPPKNFGITDDPAHWTNPSVSPAENELRNTHRKKDLERKKRLPTIAKEKQLREREAAKGIALPGFGSFNVHPVYGNAALEAEKRFGLEAQGVSHLESEAKLTELQNLVDAGLSETEIRVKSVVRVVLTPPPKRARRAIARRYTENLENSLPILGDGFNYIDSGLKESSPRIDNGLLVEPGNLSIKEEFRYYSIPEVARRINLMLLQCCAAAPSNPEFALASAQDAWDIASAQGITYLESKSAIYIGSCFIYLKRWEQAILALAEALKYPVRLIKVAIMAPKKKKGKSRTPSPRLRDPPETPTSSNQPPVAQSSVTGPEPANPPATLASQPDQPSASSTAVSDPTPQQSEPATSVTVTTEVTIPSAPPENALATNMGPPLRPARGSRLAATPEQGRGRGARRTPARRGASTGSSSQSGTPIEPGAERREHARTISSSSQAPQTPTPRRGPVSQLPASGRPPLERALSEGLESSSERGISPSHRRNVSLGTGAIPSFMQPTTASTLRTGREPPLTTRGDQRPAASGLTIDPAAGRAAGRPATGTPTRASRLSQSSQLGPARTPRSANSAPLPPRGSTLGSAGSATSVPLPESEPGSGPPSATIAEPPTPQTSGPALDTSMSIDQSPVSPIEDTVNSLVIGAQATMPGNIPSIVAAQIVHEGHLEAPDEEDEERIPLAQDSDSSPNGSGLAPGPLSLGKGRDLPRSELRGRSEQAGGGVENTIDDLLEEMGVAPKEGEASDAKAQGEGLEGVEGDEGAEEGKDSESGPGSQSEQISDDQSLDHQEAESEFENPDKSDQESDENSDEDSDSQEEHDKEEEEEEESDENRDDEGNAPQSTSHPLFKSFPPFQESTIANYSSPNSASQAGQQPFTDQTPSYSTNVLYGAGPNAVHWTRHPLWERAQAPATMTPEQTENLIIGQVNEGEVRSRTPSEERTRRYEEHVWAAAKAAGEEDSTEEPLPEPTFFPSVPITIPGAPANGGAEEGEGIGFGVGIDLPSGLRETSHFSPQSSASSSSGERGDLVNSIPQPARPPAPEPRSPSSPSATSGLLPPSIAHSTQTQRQEEGVQTEGATRVAWAERPYTPPQWDVIPPQVYPEPEGLRTSTLFTGDFRPPGQRRSSNVPATTASAGDTFSSFIHGLRGLGGKRPQERGRGRATQRPGDEKEDDAPDLGDPFDPHSSHPPLIPPLGSLPFLPPSTNPPTLVRPTTAGEAAAFTRQRLDPPRGLPRRRTITASHYKAL</sequence>
<feature type="compositionally biased region" description="Polar residues" evidence="1">
    <location>
        <begin position="945"/>
        <end position="975"/>
    </location>
</feature>
<feature type="compositionally biased region" description="Low complexity" evidence="1">
    <location>
        <begin position="627"/>
        <end position="644"/>
    </location>
</feature>
<feature type="region of interest" description="Disordered" evidence="1">
    <location>
        <begin position="756"/>
        <end position="975"/>
    </location>
</feature>
<feature type="compositionally biased region" description="Basic and acidic residues" evidence="1">
    <location>
        <begin position="875"/>
        <end position="893"/>
    </location>
</feature>
<feature type="compositionally biased region" description="Low complexity" evidence="1">
    <location>
        <begin position="503"/>
        <end position="516"/>
    </location>
</feature>
<feature type="compositionally biased region" description="Acidic residues" evidence="1">
    <location>
        <begin position="894"/>
        <end position="924"/>
    </location>
</feature>
<feature type="region of interest" description="Disordered" evidence="1">
    <location>
        <begin position="1041"/>
        <end position="1335"/>
    </location>
</feature>
<feature type="compositionally biased region" description="Polar residues" evidence="1">
    <location>
        <begin position="399"/>
        <end position="413"/>
    </location>
</feature>
<name>A0A8H4R4A9_9HELO</name>
<protein>
    <submittedName>
        <fullName evidence="2">Uncharacterized protein</fullName>
    </submittedName>
</protein>
<comment type="caution">
    <text evidence="2">The sequence shown here is derived from an EMBL/GenBank/DDBJ whole genome shotgun (WGS) entry which is preliminary data.</text>
</comment>
<feature type="compositionally biased region" description="Polar residues" evidence="1">
    <location>
        <begin position="706"/>
        <end position="723"/>
    </location>
</feature>
<feature type="compositionally biased region" description="Polar residues" evidence="1">
    <location>
        <begin position="424"/>
        <end position="459"/>
    </location>
</feature>
<feature type="compositionally biased region" description="Polar residues" evidence="1">
    <location>
        <begin position="863"/>
        <end position="873"/>
    </location>
</feature>
<feature type="compositionally biased region" description="Polar residues" evidence="1">
    <location>
        <begin position="594"/>
        <end position="603"/>
    </location>
</feature>
<feature type="compositionally biased region" description="Basic and acidic residues" evidence="1">
    <location>
        <begin position="794"/>
        <end position="807"/>
    </location>
</feature>
<feature type="compositionally biased region" description="Low complexity" evidence="1">
    <location>
        <begin position="1136"/>
        <end position="1148"/>
    </location>
</feature>
<gene>
    <name evidence="2" type="ORF">G7Y89_g14556</name>
</gene>
<feature type="compositionally biased region" description="Low complexity" evidence="1">
    <location>
        <begin position="671"/>
        <end position="696"/>
    </location>
</feature>
<accession>A0A8H4R4A9</accession>
<feature type="compositionally biased region" description="Low complexity" evidence="1">
    <location>
        <begin position="1100"/>
        <end position="1111"/>
    </location>
</feature>
<organism evidence="2 3">
    <name type="scientific">Cudoniella acicularis</name>
    <dbReference type="NCBI Taxonomy" id="354080"/>
    <lineage>
        <taxon>Eukaryota</taxon>
        <taxon>Fungi</taxon>
        <taxon>Dikarya</taxon>
        <taxon>Ascomycota</taxon>
        <taxon>Pezizomycotina</taxon>
        <taxon>Leotiomycetes</taxon>
        <taxon>Helotiales</taxon>
        <taxon>Tricladiaceae</taxon>
        <taxon>Cudoniella</taxon>
    </lineage>
</organism>
<dbReference type="OrthoDB" id="3928392at2759"/>
<evidence type="ECO:0000256" key="1">
    <source>
        <dbReference type="SAM" id="MobiDB-lite"/>
    </source>
</evidence>
<dbReference type="EMBL" id="JAAMPI010001959">
    <property type="protein sequence ID" value="KAF4621517.1"/>
    <property type="molecule type" value="Genomic_DNA"/>
</dbReference>
<feature type="region of interest" description="Disordered" evidence="1">
    <location>
        <begin position="379"/>
        <end position="724"/>
    </location>
</feature>
<evidence type="ECO:0000313" key="2">
    <source>
        <dbReference type="EMBL" id="KAF4621517.1"/>
    </source>
</evidence>
<reference evidence="2 3" key="1">
    <citation type="submission" date="2020-03" db="EMBL/GenBank/DDBJ databases">
        <title>Draft Genome Sequence of Cudoniella acicularis.</title>
        <authorList>
            <person name="Buettner E."/>
            <person name="Kellner H."/>
        </authorList>
    </citation>
    <scope>NUCLEOTIDE SEQUENCE [LARGE SCALE GENOMIC DNA]</scope>
    <source>
        <strain evidence="2 3">DSM 108380</strain>
    </source>
</reference>
<feature type="region of interest" description="Disordered" evidence="1">
    <location>
        <begin position="1"/>
        <end position="52"/>
    </location>
</feature>
<feature type="compositionally biased region" description="Low complexity" evidence="1">
    <location>
        <begin position="778"/>
        <end position="793"/>
    </location>
</feature>
<dbReference type="Proteomes" id="UP000566819">
    <property type="component" value="Unassembled WGS sequence"/>
</dbReference>
<proteinExistence type="predicted"/>
<feature type="compositionally biased region" description="Polar residues" evidence="1">
    <location>
        <begin position="1212"/>
        <end position="1230"/>
    </location>
</feature>
<feature type="compositionally biased region" description="Low complexity" evidence="1">
    <location>
        <begin position="1058"/>
        <end position="1076"/>
    </location>
</feature>
<keyword evidence="3" id="KW-1185">Reference proteome</keyword>